<organism evidence="1 2">
    <name type="scientific">Petrocella atlantisensis</name>
    <dbReference type="NCBI Taxonomy" id="2173034"/>
    <lineage>
        <taxon>Bacteria</taxon>
        <taxon>Bacillati</taxon>
        <taxon>Bacillota</taxon>
        <taxon>Clostridia</taxon>
        <taxon>Lachnospirales</taxon>
        <taxon>Vallitaleaceae</taxon>
        <taxon>Petrocella</taxon>
    </lineage>
</organism>
<protein>
    <recommendedName>
        <fullName evidence="3">TfoX N-terminal domain-containing protein</fullName>
    </recommendedName>
</protein>
<sequence>MAKVKLSYDQIAEKMVQKYEDVDHGKMMSSPALIHNNKVFAFYYGDSMVFKLGKDYDIKQHGEIKYEPLNPFKNKAPMLAWYVIGYDAVAQWDSLAEAAYKIMKEVFTADLKV</sequence>
<keyword evidence="2" id="KW-1185">Reference proteome</keyword>
<dbReference type="RefSeq" id="WP_125137393.1">
    <property type="nucleotide sequence ID" value="NZ_LR130778.1"/>
</dbReference>
<dbReference type="OrthoDB" id="963621at2"/>
<dbReference type="Proteomes" id="UP000279029">
    <property type="component" value="Chromosome"/>
</dbReference>
<gene>
    <name evidence="1" type="ORF">PATL70BA_2332</name>
</gene>
<evidence type="ECO:0000313" key="1">
    <source>
        <dbReference type="EMBL" id="VDN48225.1"/>
    </source>
</evidence>
<dbReference type="EMBL" id="LR130778">
    <property type="protein sequence ID" value="VDN48225.1"/>
    <property type="molecule type" value="Genomic_DNA"/>
</dbReference>
<evidence type="ECO:0000313" key="2">
    <source>
        <dbReference type="Proteomes" id="UP000279029"/>
    </source>
</evidence>
<accession>A0A3P7NZ27</accession>
<dbReference type="KEGG" id="cbar:PATL70BA_2332"/>
<dbReference type="AlphaFoldDB" id="A0A3P7NZ27"/>
<name>A0A3P7NZ27_9FIRM</name>
<dbReference type="SUPFAM" id="SSF159894">
    <property type="entry name" value="YgaC/TfoX-N like"/>
    <property type="match status" value="1"/>
</dbReference>
<evidence type="ECO:0008006" key="3">
    <source>
        <dbReference type="Google" id="ProtNLM"/>
    </source>
</evidence>
<reference evidence="1 2" key="1">
    <citation type="submission" date="2018-09" db="EMBL/GenBank/DDBJ databases">
        <authorList>
            <person name="Postec A."/>
        </authorList>
    </citation>
    <scope>NUCLEOTIDE SEQUENCE [LARGE SCALE GENOMIC DNA]</scope>
    <source>
        <strain evidence="1">70B-A</strain>
    </source>
</reference>
<proteinExistence type="predicted"/>